<evidence type="ECO:0000256" key="8">
    <source>
        <dbReference type="SAM" id="Phobius"/>
    </source>
</evidence>
<evidence type="ECO:0000313" key="10">
    <source>
        <dbReference type="EMBL" id="KAK3911175.1"/>
    </source>
</evidence>
<dbReference type="GO" id="GO:0005886">
    <property type="term" value="C:plasma membrane"/>
    <property type="evidence" value="ECO:0007669"/>
    <property type="project" value="UniProtKB-SubCell"/>
</dbReference>
<evidence type="ECO:0000256" key="2">
    <source>
        <dbReference type="ARBA" id="ARBA00022448"/>
    </source>
</evidence>
<dbReference type="PANTHER" id="PTHR48021">
    <property type="match status" value="1"/>
</dbReference>
<evidence type="ECO:0000256" key="3">
    <source>
        <dbReference type="ARBA" id="ARBA00022475"/>
    </source>
</evidence>
<dbReference type="PROSITE" id="PS50850">
    <property type="entry name" value="MFS"/>
    <property type="match status" value="1"/>
</dbReference>
<feature type="transmembrane region" description="Helical" evidence="8">
    <location>
        <begin position="331"/>
        <end position="351"/>
    </location>
</feature>
<comment type="caution">
    <text evidence="10">The sequence shown here is derived from an EMBL/GenBank/DDBJ whole genome shotgun (WGS) entry which is preliminary data.</text>
</comment>
<dbReference type="GO" id="GO:0022857">
    <property type="term" value="F:transmembrane transporter activity"/>
    <property type="evidence" value="ECO:0007669"/>
    <property type="project" value="InterPro"/>
</dbReference>
<feature type="transmembrane region" description="Helical" evidence="8">
    <location>
        <begin position="145"/>
        <end position="166"/>
    </location>
</feature>
<dbReference type="AlphaFoldDB" id="A0AAE1H069"/>
<feature type="transmembrane region" description="Helical" evidence="8">
    <location>
        <begin position="178"/>
        <end position="196"/>
    </location>
</feature>
<feature type="transmembrane region" description="Helical" evidence="8">
    <location>
        <begin position="202"/>
        <end position="223"/>
    </location>
</feature>
<evidence type="ECO:0000256" key="7">
    <source>
        <dbReference type="ARBA" id="ARBA00023136"/>
    </source>
</evidence>
<evidence type="ECO:0000259" key="9">
    <source>
        <dbReference type="PROSITE" id="PS50850"/>
    </source>
</evidence>
<feature type="domain" description="Major facilitator superfamily (MFS) profile" evidence="9">
    <location>
        <begin position="15"/>
        <end position="478"/>
    </location>
</feature>
<dbReference type="InterPro" id="IPR003663">
    <property type="entry name" value="Sugar/inositol_transpt"/>
</dbReference>
<feature type="transmembrane region" description="Helical" evidence="8">
    <location>
        <begin position="395"/>
        <end position="416"/>
    </location>
</feature>
<evidence type="ECO:0000256" key="1">
    <source>
        <dbReference type="ARBA" id="ARBA00004651"/>
    </source>
</evidence>
<reference evidence="10" key="1">
    <citation type="submission" date="2021-07" db="EMBL/GenBank/DDBJ databases">
        <authorList>
            <person name="Catto M.A."/>
            <person name="Jacobson A."/>
            <person name="Kennedy G."/>
            <person name="Labadie P."/>
            <person name="Hunt B.G."/>
            <person name="Srinivasan R."/>
        </authorList>
    </citation>
    <scope>NUCLEOTIDE SEQUENCE</scope>
    <source>
        <strain evidence="10">PL_HMW_Pooled</strain>
        <tissue evidence="10">Head</tissue>
    </source>
</reference>
<evidence type="ECO:0000256" key="5">
    <source>
        <dbReference type="ARBA" id="ARBA00022692"/>
    </source>
</evidence>
<organism evidence="10 11">
    <name type="scientific">Frankliniella fusca</name>
    <dbReference type="NCBI Taxonomy" id="407009"/>
    <lineage>
        <taxon>Eukaryota</taxon>
        <taxon>Metazoa</taxon>
        <taxon>Ecdysozoa</taxon>
        <taxon>Arthropoda</taxon>
        <taxon>Hexapoda</taxon>
        <taxon>Insecta</taxon>
        <taxon>Pterygota</taxon>
        <taxon>Neoptera</taxon>
        <taxon>Paraneoptera</taxon>
        <taxon>Thysanoptera</taxon>
        <taxon>Terebrantia</taxon>
        <taxon>Thripoidea</taxon>
        <taxon>Thripidae</taxon>
        <taxon>Frankliniella</taxon>
    </lineage>
</organism>
<keyword evidence="6 8" id="KW-1133">Transmembrane helix</keyword>
<dbReference type="InterPro" id="IPR036259">
    <property type="entry name" value="MFS_trans_sf"/>
</dbReference>
<keyword evidence="4" id="KW-0762">Sugar transport</keyword>
<dbReference type="PANTHER" id="PTHR48021:SF1">
    <property type="entry name" value="GH07001P-RELATED"/>
    <property type="match status" value="1"/>
</dbReference>
<dbReference type="Proteomes" id="UP001219518">
    <property type="component" value="Unassembled WGS sequence"/>
</dbReference>
<keyword evidence="5 8" id="KW-0812">Transmembrane</keyword>
<dbReference type="InterPro" id="IPR050549">
    <property type="entry name" value="MFS_Trehalose_Transporter"/>
</dbReference>
<feature type="transmembrane region" description="Helical" evidence="8">
    <location>
        <begin position="21"/>
        <end position="47"/>
    </location>
</feature>
<dbReference type="InterPro" id="IPR020846">
    <property type="entry name" value="MFS_dom"/>
</dbReference>
<feature type="transmembrane region" description="Helical" evidence="8">
    <location>
        <begin position="294"/>
        <end position="319"/>
    </location>
</feature>
<evidence type="ECO:0000256" key="6">
    <source>
        <dbReference type="ARBA" id="ARBA00022989"/>
    </source>
</evidence>
<dbReference type="Gene3D" id="1.20.1250.20">
    <property type="entry name" value="MFS general substrate transporter like domains"/>
    <property type="match status" value="1"/>
</dbReference>
<proteinExistence type="predicted"/>
<feature type="transmembrane region" description="Helical" evidence="8">
    <location>
        <begin position="449"/>
        <end position="470"/>
    </location>
</feature>
<keyword evidence="2" id="KW-0813">Transport</keyword>
<protein>
    <submittedName>
        <fullName evidence="10">Facilitated trehalose transporter Tret1</fullName>
    </submittedName>
</protein>
<feature type="transmembrane region" description="Helical" evidence="8">
    <location>
        <begin position="423"/>
        <end position="443"/>
    </location>
</feature>
<gene>
    <name evidence="10" type="ORF">KUF71_004348</name>
</gene>
<dbReference type="InterPro" id="IPR005828">
    <property type="entry name" value="MFS_sugar_transport-like"/>
</dbReference>
<comment type="subcellular location">
    <subcellularLocation>
        <location evidence="1">Cell membrane</location>
        <topology evidence="1">Multi-pass membrane protein</topology>
    </subcellularLocation>
</comment>
<feature type="transmembrane region" description="Helical" evidence="8">
    <location>
        <begin position="358"/>
        <end position="383"/>
    </location>
</feature>
<evidence type="ECO:0000313" key="11">
    <source>
        <dbReference type="Proteomes" id="UP001219518"/>
    </source>
</evidence>
<dbReference type="SUPFAM" id="SSF103473">
    <property type="entry name" value="MFS general substrate transporter"/>
    <property type="match status" value="1"/>
</dbReference>
<feature type="transmembrane region" description="Helical" evidence="8">
    <location>
        <begin position="53"/>
        <end position="72"/>
    </location>
</feature>
<keyword evidence="3" id="KW-1003">Cell membrane</keyword>
<keyword evidence="11" id="KW-1185">Reference proteome</keyword>
<name>A0AAE1H069_9NEOP</name>
<keyword evidence="7 8" id="KW-0472">Membrane</keyword>
<accession>A0AAE1H069</accession>
<dbReference type="FunFam" id="1.20.1250.20:FF:000218">
    <property type="entry name" value="facilitated trehalose transporter Tret1"/>
    <property type="match status" value="1"/>
</dbReference>
<feature type="transmembrane region" description="Helical" evidence="8">
    <location>
        <begin position="84"/>
        <end position="101"/>
    </location>
</feature>
<dbReference type="EMBL" id="JAHWGI010000241">
    <property type="protein sequence ID" value="KAK3911175.1"/>
    <property type="molecule type" value="Genomic_DNA"/>
</dbReference>
<reference evidence="10" key="2">
    <citation type="journal article" date="2023" name="BMC Genomics">
        <title>Pest status, molecular evolution, and epigenetic factors derived from the genome assembly of Frankliniella fusca, a thysanopteran phytovirus vector.</title>
        <authorList>
            <person name="Catto M.A."/>
            <person name="Labadie P.E."/>
            <person name="Jacobson A.L."/>
            <person name="Kennedy G.G."/>
            <person name="Srinivasan R."/>
            <person name="Hunt B.G."/>
        </authorList>
    </citation>
    <scope>NUCLEOTIDE SEQUENCE</scope>
    <source>
        <strain evidence="10">PL_HMW_Pooled</strain>
    </source>
</reference>
<dbReference type="Pfam" id="PF00083">
    <property type="entry name" value="Sugar_tr"/>
    <property type="match status" value="1"/>
</dbReference>
<evidence type="ECO:0000256" key="4">
    <source>
        <dbReference type="ARBA" id="ARBA00022597"/>
    </source>
</evidence>
<dbReference type="PRINTS" id="PR00171">
    <property type="entry name" value="SUGRTRNSPORT"/>
</dbReference>
<sequence>MDIAKHPAWLPGRSPQFVATIVVNLVAFSFGCACGWPSVAGPVLSALGCSDEALSWVAAVVWPAGLVGAALFGPLTERLGRRLSALFVAVPLTTGWLLLVLPELWVAMDDVVAHAAAANSSAPASTAEVSVLLDDGVDKVLMCVLAGRAALGVGMGGVLIVCPMYVGEVVEDALRGQLGSYMPLFINAGILYVYALGAQVGWSALALLCAAFPVAFLALFALMPETPMYLLSRGDERGAVSAITWLRDPRRGDLDGELGALRASVKRGDADAADGGGAVSARDLVATRGARRGLVIVLGLLALQQFSGITAILNYAASIFDMAGSTLQPEVAAVVVAGVQLVGSVAACGLADSLGRLPLLYASYGSMAASLGLLGACFCWPGLLPGWVPVACLSFYILMYAVGAGPGPFLLLVEVFPAQLRALASQTGLAALFTLAFVVSKFFSTLSDALGAAGCFWLFAACCVVGVVFIRLAIPETKGRAVDDIVAALEGGAPPPPRKTSSMV</sequence>
<dbReference type="PROSITE" id="PS51257">
    <property type="entry name" value="PROKAR_LIPOPROTEIN"/>
    <property type="match status" value="1"/>
</dbReference>